<accession>A0AAP2HLT6</accession>
<dbReference type="EMBL" id="JAHPMX010000009">
    <property type="protein sequence ID" value="MBU9358392.1"/>
    <property type="molecule type" value="Genomic_DNA"/>
</dbReference>
<dbReference type="AlphaFoldDB" id="A0AAP2HLT6"/>
<proteinExistence type="predicted"/>
<comment type="caution">
    <text evidence="1">The sequence shown here is derived from an EMBL/GenBank/DDBJ whole genome shotgun (WGS) entry which is preliminary data.</text>
</comment>
<dbReference type="RefSeq" id="WP_196798269.1">
    <property type="nucleotide sequence ID" value="NZ_CADFDF010000013.1"/>
</dbReference>
<evidence type="ECO:0000313" key="2">
    <source>
        <dbReference type="Proteomes" id="UP001196915"/>
    </source>
</evidence>
<evidence type="ECO:0000313" key="1">
    <source>
        <dbReference type="EMBL" id="MBU9358392.1"/>
    </source>
</evidence>
<organism evidence="1 2">
    <name type="scientific">Burkholderia multivorans</name>
    <dbReference type="NCBI Taxonomy" id="87883"/>
    <lineage>
        <taxon>Bacteria</taxon>
        <taxon>Pseudomonadati</taxon>
        <taxon>Pseudomonadota</taxon>
        <taxon>Betaproteobacteria</taxon>
        <taxon>Burkholderiales</taxon>
        <taxon>Burkholderiaceae</taxon>
        <taxon>Burkholderia</taxon>
        <taxon>Burkholderia cepacia complex</taxon>
    </lineage>
</organism>
<reference evidence="1" key="1">
    <citation type="submission" date="2021-06" db="EMBL/GenBank/DDBJ databases">
        <title>A collection of bacterial strains from the Burkholderia cepacia Research Laboratory and Repository.</title>
        <authorList>
            <person name="Lipuma J."/>
            <person name="Spilker T."/>
        </authorList>
    </citation>
    <scope>NUCLEOTIDE SEQUENCE</scope>
    <source>
        <strain evidence="1">AU37435</strain>
    </source>
</reference>
<protein>
    <submittedName>
        <fullName evidence="1">Uncharacterized protein</fullName>
    </submittedName>
</protein>
<dbReference type="Proteomes" id="UP001196915">
    <property type="component" value="Unassembled WGS sequence"/>
</dbReference>
<sequence length="102" mass="9770">MISNFNHASCQAGNSAGPTALTGPRTLTAEECAAVSGAWNWGGMVLGGLQQSVAGGIGGALAGAATGQPIGMMGIQGMIIGVVGGGLHGGLQPPANRQKATG</sequence>
<name>A0AAP2HLT6_9BURK</name>
<gene>
    <name evidence="1" type="ORF">KTE52_18820</name>
</gene>